<name>G5IG82_9FIRM</name>
<dbReference type="PANTHER" id="PTHR44846">
    <property type="entry name" value="MANNOSYL-D-GLYCERATE TRANSPORT/METABOLISM SYSTEM REPRESSOR MNGR-RELATED"/>
    <property type="match status" value="1"/>
</dbReference>
<dbReference type="AlphaFoldDB" id="G5IG82"/>
<feature type="domain" description="HTH gntR-type" evidence="4">
    <location>
        <begin position="5"/>
        <end position="73"/>
    </location>
</feature>
<evidence type="ECO:0000259" key="4">
    <source>
        <dbReference type="PROSITE" id="PS50949"/>
    </source>
</evidence>
<evidence type="ECO:0000313" key="6">
    <source>
        <dbReference type="Proteomes" id="UP000005384"/>
    </source>
</evidence>
<dbReference type="SUPFAM" id="SSF46785">
    <property type="entry name" value="Winged helix' DNA-binding domain"/>
    <property type="match status" value="2"/>
</dbReference>
<dbReference type="GO" id="GO:0003700">
    <property type="term" value="F:DNA-binding transcription factor activity"/>
    <property type="evidence" value="ECO:0007669"/>
    <property type="project" value="InterPro"/>
</dbReference>
<keyword evidence="1" id="KW-0805">Transcription regulation</keyword>
<dbReference type="PANTHER" id="PTHR44846:SF1">
    <property type="entry name" value="MANNOSYL-D-GLYCERATE TRANSPORT_METABOLISM SYSTEM REPRESSOR MNGR-RELATED"/>
    <property type="match status" value="1"/>
</dbReference>
<sequence length="471" mass="54264">MEQQTELQQILYRILTVQIEFGTYREGERLPSIEESSQMFFVSSATVRSAYLKLKQKGYIRLNRNTGAVVSVHYTQKDIEDHIRDFFAPRREAMLDIGRNMNPLFGHIQLSGFQRMTDDTLSQMESLAYQRNLLPVHRLIGWLQCIYGSLDNDLLIRLVWQTFMFYQAPFLSLPSTPESWDAWEVSMLHMINLCRQKDWDALKQAIASFQNCFYQELCQYYDSQIPPARDGDPVISFQWNSYQKASQLCYSLAMDILTSINRGVYPAGTLLPSLEKLARERNVSVSTIRRMLALLNSIGITKSINGLGTRVLSQDEIWENCDFTQPALRRRLHVSLQSLQIFALSCHGVLDRCSLELDEDGLHRCRDYLCLMRHLERCELAPFGVLSLIIQNSKSPAVQVIYNELFQQLMWAYSLRALRTGTDVTDALYCASLDHLLCCLDNRDTEGFSSLVEMLLDAKYTSMMQILAAIK</sequence>
<dbReference type="InterPro" id="IPR036388">
    <property type="entry name" value="WH-like_DNA-bd_sf"/>
</dbReference>
<organism evidence="5 6">
    <name type="scientific">Hungatella hathewayi WAL-18680</name>
    <dbReference type="NCBI Taxonomy" id="742737"/>
    <lineage>
        <taxon>Bacteria</taxon>
        <taxon>Bacillati</taxon>
        <taxon>Bacillota</taxon>
        <taxon>Clostridia</taxon>
        <taxon>Lachnospirales</taxon>
        <taxon>Lachnospiraceae</taxon>
        <taxon>Hungatella</taxon>
    </lineage>
</organism>
<dbReference type="Proteomes" id="UP000005384">
    <property type="component" value="Unassembled WGS sequence"/>
</dbReference>
<dbReference type="Pfam" id="PF00392">
    <property type="entry name" value="GntR"/>
    <property type="match status" value="2"/>
</dbReference>
<dbReference type="PROSITE" id="PS50949">
    <property type="entry name" value="HTH_GNTR"/>
    <property type="match status" value="2"/>
</dbReference>
<keyword evidence="6" id="KW-1185">Reference proteome</keyword>
<dbReference type="InterPro" id="IPR050679">
    <property type="entry name" value="Bact_HTH_transcr_reg"/>
</dbReference>
<comment type="caution">
    <text evidence="5">The sequence shown here is derived from an EMBL/GenBank/DDBJ whole genome shotgun (WGS) entry which is preliminary data.</text>
</comment>
<proteinExistence type="predicted"/>
<dbReference type="InterPro" id="IPR000524">
    <property type="entry name" value="Tscrpt_reg_HTH_GntR"/>
</dbReference>
<feature type="domain" description="HTH gntR-type" evidence="4">
    <location>
        <begin position="246"/>
        <end position="314"/>
    </location>
</feature>
<keyword evidence="2" id="KW-0238">DNA-binding</keyword>
<evidence type="ECO:0000256" key="3">
    <source>
        <dbReference type="ARBA" id="ARBA00023163"/>
    </source>
</evidence>
<evidence type="ECO:0000313" key="5">
    <source>
        <dbReference type="EMBL" id="EHI59495.1"/>
    </source>
</evidence>
<dbReference type="GO" id="GO:0045892">
    <property type="term" value="P:negative regulation of DNA-templated transcription"/>
    <property type="evidence" value="ECO:0007669"/>
    <property type="project" value="TreeGrafter"/>
</dbReference>
<evidence type="ECO:0000256" key="2">
    <source>
        <dbReference type="ARBA" id="ARBA00023125"/>
    </source>
</evidence>
<dbReference type="RefSeq" id="WP_006780489.1">
    <property type="nucleotide sequence ID" value="NZ_CP040506.1"/>
</dbReference>
<dbReference type="Gene3D" id="1.10.10.10">
    <property type="entry name" value="Winged helix-like DNA-binding domain superfamily/Winged helix DNA-binding domain"/>
    <property type="match status" value="2"/>
</dbReference>
<dbReference type="OrthoDB" id="1957253at2"/>
<reference evidence="5 6" key="1">
    <citation type="submission" date="2011-08" db="EMBL/GenBank/DDBJ databases">
        <title>The Genome Sequence of Clostridium hathewayi WAL-18680.</title>
        <authorList>
            <consortium name="The Broad Institute Genome Sequencing Platform"/>
            <person name="Earl A."/>
            <person name="Ward D."/>
            <person name="Feldgarden M."/>
            <person name="Gevers D."/>
            <person name="Finegold S.M."/>
            <person name="Summanen P.H."/>
            <person name="Molitoris D.R."/>
            <person name="Song M."/>
            <person name="Daigneault M."/>
            <person name="Allen-Vercoe E."/>
            <person name="Young S.K."/>
            <person name="Zeng Q."/>
            <person name="Gargeya S."/>
            <person name="Fitzgerald M."/>
            <person name="Haas B."/>
            <person name="Abouelleil A."/>
            <person name="Alvarado L."/>
            <person name="Arachchi H.M."/>
            <person name="Berlin A."/>
            <person name="Brown A."/>
            <person name="Chapman S.B."/>
            <person name="Chen Z."/>
            <person name="Dunbar C."/>
            <person name="Freedman E."/>
            <person name="Gearin G."/>
            <person name="Gellesch M."/>
            <person name="Goldberg J."/>
            <person name="Griggs A."/>
            <person name="Gujja S."/>
            <person name="Heiman D."/>
            <person name="Howarth C."/>
            <person name="Larson L."/>
            <person name="Lui A."/>
            <person name="MacDonald P.J.P."/>
            <person name="Montmayeur A."/>
            <person name="Murphy C."/>
            <person name="Neiman D."/>
            <person name="Pearson M."/>
            <person name="Priest M."/>
            <person name="Roberts A."/>
            <person name="Saif S."/>
            <person name="Shea T."/>
            <person name="Shenoy N."/>
            <person name="Sisk P."/>
            <person name="Stolte C."/>
            <person name="Sykes S."/>
            <person name="Wortman J."/>
            <person name="Nusbaum C."/>
            <person name="Birren B."/>
        </authorList>
    </citation>
    <scope>NUCLEOTIDE SEQUENCE [LARGE SCALE GENOMIC DNA]</scope>
    <source>
        <strain evidence="5 6">WAL-18680</strain>
    </source>
</reference>
<accession>G5IG82</accession>
<protein>
    <recommendedName>
        <fullName evidence="4">HTH gntR-type domain-containing protein</fullName>
    </recommendedName>
</protein>
<gene>
    <name evidence="5" type="ORF">HMPREF9473_02510</name>
</gene>
<evidence type="ECO:0000256" key="1">
    <source>
        <dbReference type="ARBA" id="ARBA00023015"/>
    </source>
</evidence>
<dbReference type="HOGENOM" id="CLU_043516_1_0_9"/>
<dbReference type="InterPro" id="IPR036390">
    <property type="entry name" value="WH_DNA-bd_sf"/>
</dbReference>
<keyword evidence="3" id="KW-0804">Transcription</keyword>
<dbReference type="EMBL" id="ADLN01000056">
    <property type="protein sequence ID" value="EHI59495.1"/>
    <property type="molecule type" value="Genomic_DNA"/>
</dbReference>
<dbReference type="SMART" id="SM00345">
    <property type="entry name" value="HTH_GNTR"/>
    <property type="match status" value="2"/>
</dbReference>
<dbReference type="GO" id="GO:0003677">
    <property type="term" value="F:DNA binding"/>
    <property type="evidence" value="ECO:0007669"/>
    <property type="project" value="UniProtKB-KW"/>
</dbReference>
<dbReference type="PATRIC" id="fig|742737.3.peg.2527"/>